<dbReference type="PANTHER" id="PTHR43284">
    <property type="entry name" value="ASPARAGINE SYNTHETASE (GLUTAMINE-HYDROLYZING)"/>
    <property type="match status" value="1"/>
</dbReference>
<proteinExistence type="inferred from homology"/>
<evidence type="ECO:0000256" key="4">
    <source>
        <dbReference type="ARBA" id="ARBA00022741"/>
    </source>
</evidence>
<comment type="similarity">
    <text evidence="2">Belongs to the asparagine synthetase family.</text>
</comment>
<comment type="caution">
    <text evidence="12">The sequence shown here is derived from an EMBL/GenBank/DDBJ whole genome shotgun (WGS) entry which is preliminary data.</text>
</comment>
<dbReference type="InterPro" id="IPR051786">
    <property type="entry name" value="ASN_synthetase/amidase"/>
</dbReference>
<accession>T0J2W1</accession>
<keyword evidence="6 8" id="KW-0315">Glutamine amidotransferase</keyword>
<dbReference type="SUPFAM" id="SSF52402">
    <property type="entry name" value="Adenine nucleotide alpha hydrolases-like"/>
    <property type="match status" value="1"/>
</dbReference>
<evidence type="ECO:0000313" key="13">
    <source>
        <dbReference type="Proteomes" id="UP000015527"/>
    </source>
</evidence>
<organism evidence="12 13">
    <name type="scientific">Novosphingobium lindaniclasticum LE124</name>
    <dbReference type="NCBI Taxonomy" id="1096930"/>
    <lineage>
        <taxon>Bacteria</taxon>
        <taxon>Pseudomonadati</taxon>
        <taxon>Pseudomonadota</taxon>
        <taxon>Alphaproteobacteria</taxon>
        <taxon>Sphingomonadales</taxon>
        <taxon>Sphingomonadaceae</taxon>
        <taxon>Novosphingobium</taxon>
    </lineage>
</organism>
<dbReference type="PATRIC" id="fig|1096930.3.peg.1927"/>
<dbReference type="OrthoDB" id="9763290at2"/>
<comment type="pathway">
    <text evidence="1">Amino-acid biosynthesis; L-asparagine biosynthesis; L-asparagine from L-aspartate (L-Gln route): step 1/1.</text>
</comment>
<dbReference type="CDD" id="cd01991">
    <property type="entry name" value="Asn_synthase_B_C"/>
    <property type="match status" value="1"/>
</dbReference>
<dbReference type="GO" id="GO:0005524">
    <property type="term" value="F:ATP binding"/>
    <property type="evidence" value="ECO:0007669"/>
    <property type="project" value="UniProtKB-KW"/>
</dbReference>
<evidence type="ECO:0000256" key="3">
    <source>
        <dbReference type="ARBA" id="ARBA00012737"/>
    </source>
</evidence>
<dbReference type="Pfam" id="PF00733">
    <property type="entry name" value="Asn_synthase"/>
    <property type="match status" value="1"/>
</dbReference>
<evidence type="ECO:0000259" key="11">
    <source>
        <dbReference type="PROSITE" id="PS51278"/>
    </source>
</evidence>
<dbReference type="InterPro" id="IPR001962">
    <property type="entry name" value="Asn_synthase"/>
</dbReference>
<dbReference type="Pfam" id="PF13537">
    <property type="entry name" value="GATase_7"/>
    <property type="match status" value="1"/>
</dbReference>
<dbReference type="InterPro" id="IPR014729">
    <property type="entry name" value="Rossmann-like_a/b/a_fold"/>
</dbReference>
<gene>
    <name evidence="12" type="ORF">L284_09705</name>
</gene>
<keyword evidence="5 9" id="KW-0067">ATP-binding</keyword>
<dbReference type="GO" id="GO:0004066">
    <property type="term" value="F:asparagine synthase (glutamine-hydrolyzing) activity"/>
    <property type="evidence" value="ECO:0007669"/>
    <property type="project" value="UniProtKB-EC"/>
</dbReference>
<evidence type="ECO:0000256" key="1">
    <source>
        <dbReference type="ARBA" id="ARBA00005187"/>
    </source>
</evidence>
<dbReference type="PANTHER" id="PTHR43284:SF1">
    <property type="entry name" value="ASPARAGINE SYNTHETASE"/>
    <property type="match status" value="1"/>
</dbReference>
<dbReference type="AlphaFoldDB" id="T0J2W1"/>
<comment type="catalytic activity">
    <reaction evidence="7">
        <text>L-aspartate + L-glutamine + ATP + H2O = L-asparagine + L-glutamate + AMP + diphosphate + H(+)</text>
        <dbReference type="Rhea" id="RHEA:12228"/>
        <dbReference type="ChEBI" id="CHEBI:15377"/>
        <dbReference type="ChEBI" id="CHEBI:15378"/>
        <dbReference type="ChEBI" id="CHEBI:29985"/>
        <dbReference type="ChEBI" id="CHEBI:29991"/>
        <dbReference type="ChEBI" id="CHEBI:30616"/>
        <dbReference type="ChEBI" id="CHEBI:33019"/>
        <dbReference type="ChEBI" id="CHEBI:58048"/>
        <dbReference type="ChEBI" id="CHEBI:58359"/>
        <dbReference type="ChEBI" id="CHEBI:456215"/>
        <dbReference type="EC" id="6.3.5.4"/>
    </reaction>
</comment>
<evidence type="ECO:0000256" key="8">
    <source>
        <dbReference type="PIRSR" id="PIRSR001589-1"/>
    </source>
</evidence>
<dbReference type="InterPro" id="IPR006426">
    <property type="entry name" value="Asn_synth_AEB"/>
</dbReference>
<dbReference type="InterPro" id="IPR017932">
    <property type="entry name" value="GATase_2_dom"/>
</dbReference>
<evidence type="ECO:0000256" key="5">
    <source>
        <dbReference type="ARBA" id="ARBA00022840"/>
    </source>
</evidence>
<feature type="binding site" evidence="9">
    <location>
        <position position="99"/>
    </location>
    <ligand>
        <name>L-glutamine</name>
        <dbReference type="ChEBI" id="CHEBI:58359"/>
    </ligand>
</feature>
<dbReference type="InterPro" id="IPR029055">
    <property type="entry name" value="Ntn_hydrolases_N"/>
</dbReference>
<dbReference type="GO" id="GO:0006529">
    <property type="term" value="P:asparagine biosynthetic process"/>
    <property type="evidence" value="ECO:0007669"/>
    <property type="project" value="UniProtKB-KW"/>
</dbReference>
<keyword evidence="4 9" id="KW-0547">Nucleotide-binding</keyword>
<feature type="binding site" evidence="9">
    <location>
        <begin position="361"/>
        <end position="362"/>
    </location>
    <ligand>
        <name>ATP</name>
        <dbReference type="ChEBI" id="CHEBI:30616"/>
    </ligand>
</feature>
<dbReference type="PROSITE" id="PS51278">
    <property type="entry name" value="GATASE_TYPE_2"/>
    <property type="match status" value="1"/>
</dbReference>
<sequence length="631" mass="71008">MCGIAGWYRRGNRNVDQSMVKAQCNTIVHRGPDDEGILIDGDLGMGMRRLSIVDLAGGHQPIESPDRRHVIVFNGEIYNHLDLRTELEARGHAFTTRSDTETILSAYREWGDAAWARLEGMFAVAIWDRRERRLTLARDPIGIKPLYLTEQDGGLAFASELPALEVLQGHRFDVSPRAVHDFFSFGHIRTPRSIYAQVRSLRPGYFLTLGPDGEAVETSYWRPQYRQGEQRSEQEWVETFRERWLKTVEQHMLSDVEVGAFLSGGIDSAAVVAAMSKLGGPPVRTFTIGFPVERFNEAPAAESVAKHLGCRHTTRIIDLKLARDILPDVQRCYGEPFADPSAVPTWYVSQVAREQVKVALSGDGGDELFMGYKRHRTERKIGRMNPVARRLAQTVAGWPSTPIKALNPALHRIQKALGSAGLPDGVSRFFARTQITSPAMRARVYDPAFLQTVEGSHPFEQLRDEYFPDPAETISRDPLEQFVHADLALNLPSAMLTKVDRASMAHSLEVRVPMLGPSFVNWALSVPTEMKMRGTVGKYVVKQAIAPWLPEGFINRPKRGFAIPLQDWFAGDFGGFAQELWQTSSFRHAGFLSQSGVDTVFEEHRTAKRDHGRFLYALTIFCLWWDGHQAR</sequence>
<name>T0J2W1_9SPHN</name>
<dbReference type="EMBL" id="ATHL01000071">
    <property type="protein sequence ID" value="EQB16284.1"/>
    <property type="molecule type" value="Genomic_DNA"/>
</dbReference>
<keyword evidence="13" id="KW-1185">Reference proteome</keyword>
<feature type="active site" description="For GATase activity" evidence="8">
    <location>
        <position position="2"/>
    </location>
</feature>
<evidence type="ECO:0000256" key="6">
    <source>
        <dbReference type="ARBA" id="ARBA00022962"/>
    </source>
</evidence>
<dbReference type="eggNOG" id="COG0367">
    <property type="taxonomic scope" value="Bacteria"/>
</dbReference>
<keyword evidence="8" id="KW-0061">Asparagine biosynthesis</keyword>
<protein>
    <recommendedName>
        <fullName evidence="3">asparagine synthase (glutamine-hydrolyzing)</fullName>
        <ecNumber evidence="3">6.3.5.4</ecNumber>
    </recommendedName>
</protein>
<dbReference type="Gene3D" id="3.40.50.620">
    <property type="entry name" value="HUPs"/>
    <property type="match status" value="1"/>
</dbReference>
<feature type="domain" description="Glutamine amidotransferase type-2" evidence="11">
    <location>
        <begin position="2"/>
        <end position="212"/>
    </location>
</feature>
<dbReference type="NCBIfam" id="TIGR01536">
    <property type="entry name" value="asn_synth_AEB"/>
    <property type="match status" value="1"/>
</dbReference>
<evidence type="ECO:0000256" key="2">
    <source>
        <dbReference type="ARBA" id="ARBA00005752"/>
    </source>
</evidence>
<dbReference type="Proteomes" id="UP000015527">
    <property type="component" value="Unassembled WGS sequence"/>
</dbReference>
<dbReference type="SUPFAM" id="SSF56235">
    <property type="entry name" value="N-terminal nucleophile aminohydrolases (Ntn hydrolases)"/>
    <property type="match status" value="1"/>
</dbReference>
<dbReference type="RefSeq" id="WP_021233823.1">
    <property type="nucleotide sequence ID" value="NZ_ATHL01000071.1"/>
</dbReference>
<evidence type="ECO:0000256" key="9">
    <source>
        <dbReference type="PIRSR" id="PIRSR001589-2"/>
    </source>
</evidence>
<evidence type="ECO:0000256" key="7">
    <source>
        <dbReference type="ARBA" id="ARBA00048741"/>
    </source>
</evidence>
<reference evidence="12 13" key="1">
    <citation type="journal article" date="2013" name="Genome Announc.">
        <title>Genome Sequence of Novosphingobium lindaniclasticum LE124T, Isolated from a Hexachlorocyclohexane Dumpsite.</title>
        <authorList>
            <person name="Saxena A."/>
            <person name="Nayyar N."/>
            <person name="Sangwan N."/>
            <person name="Kumari R."/>
            <person name="Khurana J.P."/>
            <person name="Lal R."/>
        </authorList>
    </citation>
    <scope>NUCLEOTIDE SEQUENCE [LARGE SCALE GENOMIC DNA]</scope>
    <source>
        <strain evidence="12 13">LE124</strain>
    </source>
</reference>
<dbReference type="EC" id="6.3.5.4" evidence="3"/>
<feature type="site" description="Important for beta-aspartyl-AMP intermediate formation" evidence="10">
    <location>
        <position position="363"/>
    </location>
</feature>
<feature type="binding site" evidence="9">
    <location>
        <position position="288"/>
    </location>
    <ligand>
        <name>ATP</name>
        <dbReference type="ChEBI" id="CHEBI:30616"/>
    </ligand>
</feature>
<dbReference type="CDD" id="cd00712">
    <property type="entry name" value="AsnB"/>
    <property type="match status" value="1"/>
</dbReference>
<dbReference type="InterPro" id="IPR033738">
    <property type="entry name" value="AsnB_N"/>
</dbReference>
<keyword evidence="8" id="KW-0028">Amino-acid biosynthesis</keyword>
<evidence type="ECO:0000256" key="10">
    <source>
        <dbReference type="PIRSR" id="PIRSR001589-3"/>
    </source>
</evidence>
<evidence type="ECO:0000313" key="12">
    <source>
        <dbReference type="EMBL" id="EQB16284.1"/>
    </source>
</evidence>
<dbReference type="Gene3D" id="3.60.20.10">
    <property type="entry name" value="Glutamine Phosphoribosylpyrophosphate, subunit 1, domain 1"/>
    <property type="match status" value="1"/>
</dbReference>
<dbReference type="GO" id="GO:0005829">
    <property type="term" value="C:cytosol"/>
    <property type="evidence" value="ECO:0007669"/>
    <property type="project" value="TreeGrafter"/>
</dbReference>
<dbReference type="PIRSF" id="PIRSF001589">
    <property type="entry name" value="Asn_synthetase_glu-h"/>
    <property type="match status" value="1"/>
</dbReference>